<dbReference type="PANTHER" id="PTHR34220:SF7">
    <property type="entry name" value="SENSOR HISTIDINE KINASE YPDA"/>
    <property type="match status" value="1"/>
</dbReference>
<evidence type="ECO:0000313" key="5">
    <source>
        <dbReference type="Proteomes" id="UP001250214"/>
    </source>
</evidence>
<dbReference type="PROSITE" id="PS50109">
    <property type="entry name" value="HIS_KIN"/>
    <property type="match status" value="1"/>
</dbReference>
<keyword evidence="1 4" id="KW-0418">Kinase</keyword>
<dbReference type="GO" id="GO:0016301">
    <property type="term" value="F:kinase activity"/>
    <property type="evidence" value="ECO:0007669"/>
    <property type="project" value="UniProtKB-KW"/>
</dbReference>
<keyword evidence="1 4" id="KW-0808">Transferase</keyword>
<dbReference type="InterPro" id="IPR003594">
    <property type="entry name" value="HATPase_dom"/>
</dbReference>
<dbReference type="InterPro" id="IPR036890">
    <property type="entry name" value="HATPase_C_sf"/>
</dbReference>
<reference evidence="5" key="1">
    <citation type="submission" date="2023-07" db="EMBL/GenBank/DDBJ databases">
        <title>Novel species in the genus Lipingzhangella isolated from Sambhar Salt Lake.</title>
        <authorList>
            <person name="Jiya N."/>
            <person name="Kajale S."/>
            <person name="Sharma A."/>
        </authorList>
    </citation>
    <scope>NUCLEOTIDE SEQUENCE [LARGE SCALE GENOMIC DNA]</scope>
    <source>
        <strain evidence="5">LS1_29</strain>
    </source>
</reference>
<keyword evidence="2" id="KW-0175">Coiled coil</keyword>
<evidence type="ECO:0000313" key="4">
    <source>
        <dbReference type="EMBL" id="MDS1268720.1"/>
    </source>
</evidence>
<comment type="caution">
    <text evidence="4">The sequence shown here is derived from an EMBL/GenBank/DDBJ whole genome shotgun (WGS) entry which is preliminary data.</text>
</comment>
<sequence>MATRVEYLALVTSLIALVSTTELVRRGYRTRRRERALTAEATRSTLRTAAQAVPSLRSGLRPEPARKAARHLRTLLGTPAVALVTHEECLAWVGVGSSHSEQAHLLAAPALRDGRTCVVDRLDCGDPSCPIESAVVAPLTAERRTVGALIAVGPSPETTLVGATDEVARWVSAQLELAELERSRARLAEAELRALRLQISPHFVYNCLTTIASFVRTNPERARGLLLDFADFARYAFRSSRNHTTLDEELHSIDRYLALERARFGERLQFSVRVAPEVLAVQVPFLCLQPLVENAIRHGMEGKRGNGQVTVTARDAGAEAQLSVEDDGVGMAPEFVESVLSGEVPPSGGIGLANVDERLRAMYGDAYGLVVDTGPEAGTKISLRIPKFRPQTVD</sequence>
<evidence type="ECO:0000256" key="2">
    <source>
        <dbReference type="SAM" id="Coils"/>
    </source>
</evidence>
<evidence type="ECO:0000256" key="1">
    <source>
        <dbReference type="ARBA" id="ARBA00022777"/>
    </source>
</evidence>
<dbReference type="Gene3D" id="3.30.565.10">
    <property type="entry name" value="Histidine kinase-like ATPase, C-terminal domain"/>
    <property type="match status" value="1"/>
</dbReference>
<dbReference type="Pfam" id="PF02518">
    <property type="entry name" value="HATPase_c"/>
    <property type="match status" value="1"/>
</dbReference>
<accession>A0ABU2H089</accession>
<dbReference type="Pfam" id="PF06580">
    <property type="entry name" value="His_kinase"/>
    <property type="match status" value="1"/>
</dbReference>
<gene>
    <name evidence="4" type="ORF">RIF23_00255</name>
</gene>
<dbReference type="PANTHER" id="PTHR34220">
    <property type="entry name" value="SENSOR HISTIDINE KINASE YPDA"/>
    <property type="match status" value="1"/>
</dbReference>
<dbReference type="InterPro" id="IPR050640">
    <property type="entry name" value="Bact_2-comp_sensor_kinase"/>
</dbReference>
<dbReference type="RefSeq" id="WP_310910243.1">
    <property type="nucleotide sequence ID" value="NZ_JAVLVT010000001.1"/>
</dbReference>
<dbReference type="InterPro" id="IPR010559">
    <property type="entry name" value="Sig_transdc_His_kin_internal"/>
</dbReference>
<name>A0ABU2H089_9ACTN</name>
<organism evidence="4 5">
    <name type="scientific">Lipingzhangella rawalii</name>
    <dbReference type="NCBI Taxonomy" id="2055835"/>
    <lineage>
        <taxon>Bacteria</taxon>
        <taxon>Bacillati</taxon>
        <taxon>Actinomycetota</taxon>
        <taxon>Actinomycetes</taxon>
        <taxon>Streptosporangiales</taxon>
        <taxon>Nocardiopsidaceae</taxon>
        <taxon>Lipingzhangella</taxon>
    </lineage>
</organism>
<dbReference type="InterPro" id="IPR005467">
    <property type="entry name" value="His_kinase_dom"/>
</dbReference>
<feature type="coiled-coil region" evidence="2">
    <location>
        <begin position="173"/>
        <end position="200"/>
    </location>
</feature>
<dbReference type="SUPFAM" id="SSF55874">
    <property type="entry name" value="ATPase domain of HSP90 chaperone/DNA topoisomerase II/histidine kinase"/>
    <property type="match status" value="1"/>
</dbReference>
<feature type="domain" description="Histidine kinase" evidence="3">
    <location>
        <begin position="288"/>
        <end position="389"/>
    </location>
</feature>
<dbReference type="EMBL" id="JAVLVT010000001">
    <property type="protein sequence ID" value="MDS1268720.1"/>
    <property type="molecule type" value="Genomic_DNA"/>
</dbReference>
<dbReference type="Proteomes" id="UP001250214">
    <property type="component" value="Unassembled WGS sequence"/>
</dbReference>
<proteinExistence type="predicted"/>
<keyword evidence="5" id="KW-1185">Reference proteome</keyword>
<dbReference type="SMART" id="SM00387">
    <property type="entry name" value="HATPase_c"/>
    <property type="match status" value="1"/>
</dbReference>
<evidence type="ECO:0000259" key="3">
    <source>
        <dbReference type="PROSITE" id="PS50109"/>
    </source>
</evidence>
<protein>
    <submittedName>
        <fullName evidence="4">Histidine kinase</fullName>
    </submittedName>
</protein>